<comment type="caution">
    <text evidence="4">The sequence shown here is derived from an EMBL/GenBank/DDBJ whole genome shotgun (WGS) entry which is preliminary data.</text>
</comment>
<sequence>MSPKRMRGLAAFVAAAAVLSVPLQSATATAFAATGTPAAPAPASALASASADGPGGTTPVTYRGLTLDIPAGWNVVNLDEHPDTCVRLDRHTLYLGHPGANQDCPAHLVADKTDALVLEPFADAAPRPEVPGVTVRAGDRVPDALPADEQHEVRVAFEAAGLYATAGYEDSPAAVQRILASARTDASARPGTVLEPPAALAAPEAAAPVKPTTGFTGKAFDTCTAPSGAAMADWAASPYRGIGIYIGGPSMGCPSQPNLTPAWVQAQTKAGWHMLPVYAGTQATRISPRTAAKDGRAAADKAVALAKRLGFVPGTVIYEDMEGGYKAEYNARVVQYLSGWSERIRELGFRSGVYSSTSAAIEQLDAVYDSGSYERPDVIWAATWNGRANTEIPGIPSGHWSNGRRINQYTGNVHESYGGTKLLIDRDYVDVAPAVMDPGMTELTAGDFTHDGKKDLVAVQVSTGKLFVYPNTGRTGLRTFGSRVEIGSGGWTGMKNLTVGDFTGDGKDDIVAVKNETGQLFLYPGTDAKGLSTLDDRIEIGSGAWNGMKHLAAGDFNGDGRTDLVAARTETGQLFLYPGTGKKGLDALDDRVEIGTGAWNGMNKVVSPGDFNGDGKADIVATKTGTGELFLYPGTGKTGLNTLGSRVEIGSGGWNGISDYAAADFTGDGIGDLAAVDSDPGETGKLYLYRGNGKGLDQRTEIGTGGW</sequence>
<feature type="chain" id="PRO_5040745308" evidence="2">
    <location>
        <begin position="33"/>
        <end position="707"/>
    </location>
</feature>
<dbReference type="SUPFAM" id="SSF69318">
    <property type="entry name" value="Integrin alpha N-terminal domain"/>
    <property type="match status" value="1"/>
</dbReference>
<reference evidence="4" key="1">
    <citation type="submission" date="2022-06" db="EMBL/GenBank/DDBJ databases">
        <title>WGS of actinobacteria.</title>
        <authorList>
            <person name="Thawai C."/>
        </authorList>
    </citation>
    <scope>NUCLEOTIDE SEQUENCE</scope>
    <source>
        <strain evidence="4">AA8</strain>
    </source>
</reference>
<dbReference type="InterPro" id="IPR015020">
    <property type="entry name" value="Rv2525c-like_Glyco_Hydro-like"/>
</dbReference>
<accession>A0A9X2LED0</accession>
<evidence type="ECO:0000256" key="2">
    <source>
        <dbReference type="SAM" id="SignalP"/>
    </source>
</evidence>
<dbReference type="InterPro" id="IPR017853">
    <property type="entry name" value="GH"/>
</dbReference>
<dbReference type="InterPro" id="IPR028994">
    <property type="entry name" value="Integrin_alpha_N"/>
</dbReference>
<dbReference type="Pfam" id="PF13517">
    <property type="entry name" value="FG-GAP_3"/>
    <property type="match status" value="2"/>
</dbReference>
<gene>
    <name evidence="4" type="ORF">NQU55_06280</name>
</gene>
<evidence type="ECO:0000313" key="5">
    <source>
        <dbReference type="Proteomes" id="UP001142374"/>
    </source>
</evidence>
<name>A0A9X2LED0_9ACTN</name>
<protein>
    <submittedName>
        <fullName evidence="4">DUF1906 domain-containing protein</fullName>
    </submittedName>
</protein>
<dbReference type="PANTHER" id="PTHR46580:SF4">
    <property type="entry name" value="ATP_GTP-BINDING PROTEIN"/>
    <property type="match status" value="1"/>
</dbReference>
<evidence type="ECO:0000259" key="3">
    <source>
        <dbReference type="Pfam" id="PF08924"/>
    </source>
</evidence>
<feature type="signal peptide" evidence="2">
    <location>
        <begin position="1"/>
        <end position="32"/>
    </location>
</feature>
<organism evidence="4 5">
    <name type="scientific">Streptomyces telluris</name>
    <dbReference type="NCBI Taxonomy" id="2720021"/>
    <lineage>
        <taxon>Bacteria</taxon>
        <taxon>Bacillati</taxon>
        <taxon>Actinomycetota</taxon>
        <taxon>Actinomycetes</taxon>
        <taxon>Kitasatosporales</taxon>
        <taxon>Streptomycetaceae</taxon>
        <taxon>Streptomyces</taxon>
    </lineage>
</organism>
<dbReference type="Gene3D" id="2.130.10.130">
    <property type="entry name" value="Integrin alpha, N-terminal"/>
    <property type="match status" value="1"/>
</dbReference>
<evidence type="ECO:0000256" key="1">
    <source>
        <dbReference type="ARBA" id="ARBA00022729"/>
    </source>
</evidence>
<dbReference type="Gene3D" id="3.20.20.80">
    <property type="entry name" value="Glycosidases"/>
    <property type="match status" value="1"/>
</dbReference>
<dbReference type="EMBL" id="JANIID010000004">
    <property type="protein sequence ID" value="MCQ8769389.1"/>
    <property type="molecule type" value="Genomic_DNA"/>
</dbReference>
<feature type="domain" description="Rv2525c-like glycoside hydrolase-like" evidence="3">
    <location>
        <begin position="233"/>
        <end position="429"/>
    </location>
</feature>
<dbReference type="Proteomes" id="UP001142374">
    <property type="component" value="Unassembled WGS sequence"/>
</dbReference>
<evidence type="ECO:0000313" key="4">
    <source>
        <dbReference type="EMBL" id="MCQ8769389.1"/>
    </source>
</evidence>
<dbReference type="SUPFAM" id="SSF51445">
    <property type="entry name" value="(Trans)glycosidases"/>
    <property type="match status" value="1"/>
</dbReference>
<keyword evidence="1 2" id="KW-0732">Signal</keyword>
<dbReference type="PANTHER" id="PTHR46580">
    <property type="entry name" value="SENSOR KINASE-RELATED"/>
    <property type="match status" value="1"/>
</dbReference>
<proteinExistence type="predicted"/>
<dbReference type="RefSeq" id="WP_256789980.1">
    <property type="nucleotide sequence ID" value="NZ_JANIID010000004.1"/>
</dbReference>
<dbReference type="Pfam" id="PF08924">
    <property type="entry name" value="Rv2525c_GlyHyd-like"/>
    <property type="match status" value="1"/>
</dbReference>
<dbReference type="Gene3D" id="2.40.128.340">
    <property type="match status" value="1"/>
</dbReference>
<dbReference type="InterPro" id="IPR013517">
    <property type="entry name" value="FG-GAP"/>
</dbReference>
<dbReference type="AlphaFoldDB" id="A0A9X2LED0"/>
<keyword evidence="5" id="KW-1185">Reference proteome</keyword>